<accession>A0ABN8Q6T9</accession>
<dbReference type="PANTHER" id="PTHR46704:SF1">
    <property type="entry name" value="TELOMERE LENGTH REGULATION PROTEIN TEL2 HOMOLOG"/>
    <property type="match status" value="1"/>
</dbReference>
<dbReference type="PANTHER" id="PTHR46704">
    <property type="entry name" value="CXC DOMAIN-CONTAINING PROTEIN-RELATED"/>
    <property type="match status" value="1"/>
</dbReference>
<evidence type="ECO:0000313" key="1">
    <source>
        <dbReference type="EMBL" id="CAH3156117.1"/>
    </source>
</evidence>
<comment type="caution">
    <text evidence="1">The sequence shown here is derived from an EMBL/GenBank/DDBJ whole genome shotgun (WGS) entry which is preliminary data.</text>
</comment>
<organism evidence="1 2">
    <name type="scientific">Porites lobata</name>
    <dbReference type="NCBI Taxonomy" id="104759"/>
    <lineage>
        <taxon>Eukaryota</taxon>
        <taxon>Metazoa</taxon>
        <taxon>Cnidaria</taxon>
        <taxon>Anthozoa</taxon>
        <taxon>Hexacorallia</taxon>
        <taxon>Scleractinia</taxon>
        <taxon>Fungiina</taxon>
        <taxon>Poritidae</taxon>
        <taxon>Porites</taxon>
    </lineage>
</organism>
<reference evidence="1 2" key="1">
    <citation type="submission" date="2022-05" db="EMBL/GenBank/DDBJ databases">
        <authorList>
            <consortium name="Genoscope - CEA"/>
            <person name="William W."/>
        </authorList>
    </citation>
    <scope>NUCLEOTIDE SEQUENCE [LARGE SCALE GENOMIC DNA]</scope>
</reference>
<protein>
    <submittedName>
        <fullName evidence="1">Uncharacterized protein</fullName>
    </submittedName>
</protein>
<proteinExistence type="predicted"/>
<dbReference type="EMBL" id="CALNXK010000103">
    <property type="protein sequence ID" value="CAH3156117.1"/>
    <property type="molecule type" value="Genomic_DNA"/>
</dbReference>
<keyword evidence="2" id="KW-1185">Reference proteome</keyword>
<sequence>MEHVNKLMKIRGGLKGLRQRPAAMARWFLVAPELSGLATQAEHIVGVQRASSSHHHDLSDAITNSYNENVQKLKDVLKVSDPFETEERHLVNIITKAVMPDYIKEGVLTRDKIGQALSDTFAQERIVEAKLSVWSPMKKANLKSWRSAGQTNFKKNKTTCGDDRALFARFLVVILSRPDLDTKETISTFELAEYPRALFFSDGSLRHCATKSKLMNILESLLPAQQQPTNVYSATEVHVVFDRYDIPNSLMDTRRAVVYKITVDASLASKADCMASSSLPIQHLRSEQKEADTRMLLHALDGTQRGATSITIQSPDTDVLVLTFWVYKRLCPDTTVIVGTGGKRRSIPLGPLYEAVGEQLNVKALPGFQEVIRQALSVEKANLGTTDTIPDDIYMTQERFVCQLYIPSTQLRTIGEVRWLLFSNKQHVDEQLPPTKAALHQMTRRANLVALVWKSCDNPNPSIPSPILHGWQQDGDRLQPVPTTLPPAPKAVLQLINDDEDLHI</sequence>
<gene>
    <name evidence="1" type="ORF">PLOB_00001684</name>
</gene>
<dbReference type="Proteomes" id="UP001159405">
    <property type="component" value="Unassembled WGS sequence"/>
</dbReference>
<evidence type="ECO:0000313" key="2">
    <source>
        <dbReference type="Proteomes" id="UP001159405"/>
    </source>
</evidence>
<name>A0ABN8Q6T9_9CNID</name>